<sequence>MTRSLAHWPSRPNPPNQNSLSSLTAKPKPPESCRVKTSRFLKVSAAARGHRTGCFARNNTVEAEQRRAGQPDSSAPLGLRVGRPHEPPVCPEKAGHSPRRNARKVGPSGRCSARLVQVAPWPRQTMNSSSSEWLGLLSRVSDLDYFNWLVWLFTPVAVAFLLPTLIILLLYVSIIFLHLYHYRRWLRDAYARDFWDGARYTLALLWCGHAWIWHSYEVQGLENIPESGSALLVYYHGAIPIDYYYLVAICYLRKHRLIRAVGDRFLFKVPGFKILMDVFKVSPGSVQSCAQVMREGNLLAIAPGGVLEAQFGDERYRLLWKKRLGFAKAAIEARAPVIPVFTQNIREAFRSISFGRGFFKKVYDRTRLPIVPIYGGFPVKLRTIIGKPIPFDPGVSPAQLAQTTASAVEALIATHQEVPGSILRALLQRIYEKPKAS</sequence>
<reference evidence="1 2" key="1">
    <citation type="journal article" date="2020" name="Cell">
        <title>Large-Scale Comparative Analyses of Tick Genomes Elucidate Their Genetic Diversity and Vector Capacities.</title>
        <authorList>
            <consortium name="Tick Genome and Microbiome Consortium (TIGMIC)"/>
            <person name="Jia N."/>
            <person name="Wang J."/>
            <person name="Shi W."/>
            <person name="Du L."/>
            <person name="Sun Y."/>
            <person name="Zhan W."/>
            <person name="Jiang J.F."/>
            <person name="Wang Q."/>
            <person name="Zhang B."/>
            <person name="Ji P."/>
            <person name="Bell-Sakyi L."/>
            <person name="Cui X.M."/>
            <person name="Yuan T.T."/>
            <person name="Jiang B.G."/>
            <person name="Yang W.F."/>
            <person name="Lam T.T."/>
            <person name="Chang Q.C."/>
            <person name="Ding S.J."/>
            <person name="Wang X.J."/>
            <person name="Zhu J.G."/>
            <person name="Ruan X.D."/>
            <person name="Zhao L."/>
            <person name="Wei J.T."/>
            <person name="Ye R.Z."/>
            <person name="Que T.C."/>
            <person name="Du C.H."/>
            <person name="Zhou Y.H."/>
            <person name="Cheng J.X."/>
            <person name="Dai P.F."/>
            <person name="Guo W.B."/>
            <person name="Han X.H."/>
            <person name="Huang E.J."/>
            <person name="Li L.F."/>
            <person name="Wei W."/>
            <person name="Gao Y.C."/>
            <person name="Liu J.Z."/>
            <person name="Shao H.Z."/>
            <person name="Wang X."/>
            <person name="Wang C.C."/>
            <person name="Yang T.C."/>
            <person name="Huo Q.B."/>
            <person name="Li W."/>
            <person name="Chen H.Y."/>
            <person name="Chen S.E."/>
            <person name="Zhou L.G."/>
            <person name="Ni X.B."/>
            <person name="Tian J.H."/>
            <person name="Sheng Y."/>
            <person name="Liu T."/>
            <person name="Pan Y.S."/>
            <person name="Xia L.Y."/>
            <person name="Li J."/>
            <person name="Zhao F."/>
            <person name="Cao W.C."/>
        </authorList>
    </citation>
    <scope>NUCLEOTIDE SEQUENCE [LARGE SCALE GENOMIC DNA]</scope>
    <source>
        <strain evidence="1">Iper-2018</strain>
    </source>
</reference>
<gene>
    <name evidence="1" type="ORF">HPB47_011465</name>
</gene>
<name>A0AC60NW90_IXOPE</name>
<accession>A0AC60NW90</accession>
<proteinExistence type="predicted"/>
<evidence type="ECO:0000313" key="1">
    <source>
        <dbReference type="EMBL" id="KAG0411403.1"/>
    </source>
</evidence>
<keyword evidence="2" id="KW-1185">Reference proteome</keyword>
<organism evidence="1 2">
    <name type="scientific">Ixodes persulcatus</name>
    <name type="common">Taiga tick</name>
    <dbReference type="NCBI Taxonomy" id="34615"/>
    <lineage>
        <taxon>Eukaryota</taxon>
        <taxon>Metazoa</taxon>
        <taxon>Ecdysozoa</taxon>
        <taxon>Arthropoda</taxon>
        <taxon>Chelicerata</taxon>
        <taxon>Arachnida</taxon>
        <taxon>Acari</taxon>
        <taxon>Parasitiformes</taxon>
        <taxon>Ixodida</taxon>
        <taxon>Ixodoidea</taxon>
        <taxon>Ixodidae</taxon>
        <taxon>Ixodinae</taxon>
        <taxon>Ixodes</taxon>
    </lineage>
</organism>
<protein>
    <submittedName>
        <fullName evidence="1">Uncharacterized protein</fullName>
    </submittedName>
</protein>
<dbReference type="Proteomes" id="UP000805193">
    <property type="component" value="Unassembled WGS sequence"/>
</dbReference>
<comment type="caution">
    <text evidence="1">The sequence shown here is derived from an EMBL/GenBank/DDBJ whole genome shotgun (WGS) entry which is preliminary data.</text>
</comment>
<dbReference type="EMBL" id="JABSTQ010011434">
    <property type="protein sequence ID" value="KAG0411403.1"/>
    <property type="molecule type" value="Genomic_DNA"/>
</dbReference>
<evidence type="ECO:0000313" key="2">
    <source>
        <dbReference type="Proteomes" id="UP000805193"/>
    </source>
</evidence>